<keyword evidence="5" id="KW-1185">Reference proteome</keyword>
<dbReference type="PANTHER" id="PTHR10430">
    <property type="entry name" value="PEROXIREDOXIN"/>
    <property type="match status" value="1"/>
</dbReference>
<keyword evidence="1" id="KW-0575">Peroxidase</keyword>
<dbReference type="GO" id="GO:0034599">
    <property type="term" value="P:cellular response to oxidative stress"/>
    <property type="evidence" value="ECO:0007669"/>
    <property type="project" value="InterPro"/>
</dbReference>
<proteinExistence type="predicted"/>
<sequence>MNEDFKIGDEVLLLSDENGDFTQAIGCELDFSNKPVGLGRRIRSKRYAMYVEDGAVKILNSEEAGDFNADDMFIAIGEFRSLIFLVYALHEFPNRIKLNCFSLYLLSSSGGVF</sequence>
<dbReference type="GO" id="GO:0008379">
    <property type="term" value="F:thioredoxin peroxidase activity"/>
    <property type="evidence" value="ECO:0007669"/>
    <property type="project" value="InterPro"/>
</dbReference>
<organism evidence="4 5">
    <name type="scientific">Perilla frutescens var. hirtella</name>
    <name type="common">Perilla citriodora</name>
    <name type="synonym">Perilla setoyensis</name>
    <dbReference type="NCBI Taxonomy" id="608512"/>
    <lineage>
        <taxon>Eukaryota</taxon>
        <taxon>Viridiplantae</taxon>
        <taxon>Streptophyta</taxon>
        <taxon>Embryophyta</taxon>
        <taxon>Tracheophyta</taxon>
        <taxon>Spermatophyta</taxon>
        <taxon>Magnoliopsida</taxon>
        <taxon>eudicotyledons</taxon>
        <taxon>Gunneridae</taxon>
        <taxon>Pentapetalae</taxon>
        <taxon>asterids</taxon>
        <taxon>lamiids</taxon>
        <taxon>Lamiales</taxon>
        <taxon>Lamiaceae</taxon>
        <taxon>Nepetoideae</taxon>
        <taxon>Elsholtzieae</taxon>
        <taxon>Perilla</taxon>
    </lineage>
</organism>
<dbReference type="GO" id="GO:0005737">
    <property type="term" value="C:cytoplasm"/>
    <property type="evidence" value="ECO:0007669"/>
    <property type="project" value="TreeGrafter"/>
</dbReference>
<keyword evidence="3" id="KW-0560">Oxidoreductase</keyword>
<accession>A0AAD4P474</accession>
<gene>
    <name evidence="4" type="ORF">C2S53_009929</name>
</gene>
<reference evidence="4 5" key="1">
    <citation type="journal article" date="2021" name="Nat. Commun.">
        <title>Incipient diploidization of the medicinal plant Perilla within 10,000 years.</title>
        <authorList>
            <person name="Zhang Y."/>
            <person name="Shen Q."/>
            <person name="Leng L."/>
            <person name="Zhang D."/>
            <person name="Chen S."/>
            <person name="Shi Y."/>
            <person name="Ning Z."/>
            <person name="Chen S."/>
        </authorList>
    </citation>
    <scope>NUCLEOTIDE SEQUENCE [LARGE SCALE GENOMIC DNA]</scope>
    <source>
        <strain evidence="5">cv. PC099</strain>
    </source>
</reference>
<dbReference type="GO" id="GO:0042744">
    <property type="term" value="P:hydrogen peroxide catabolic process"/>
    <property type="evidence" value="ECO:0007669"/>
    <property type="project" value="TreeGrafter"/>
</dbReference>
<evidence type="ECO:0000313" key="5">
    <source>
        <dbReference type="Proteomes" id="UP001190926"/>
    </source>
</evidence>
<comment type="caution">
    <text evidence="4">The sequence shown here is derived from an EMBL/GenBank/DDBJ whole genome shotgun (WGS) entry which is preliminary data.</text>
</comment>
<dbReference type="GO" id="GO:0045454">
    <property type="term" value="P:cell redox homeostasis"/>
    <property type="evidence" value="ECO:0007669"/>
    <property type="project" value="TreeGrafter"/>
</dbReference>
<dbReference type="PANTHER" id="PTHR10430:SF16">
    <property type="entry name" value="PEROXIREDOXIN-5, MITOCHONDRIAL"/>
    <property type="match status" value="1"/>
</dbReference>
<dbReference type="InterPro" id="IPR037944">
    <property type="entry name" value="PRX5-like"/>
</dbReference>
<evidence type="ECO:0000313" key="4">
    <source>
        <dbReference type="EMBL" id="KAH6825325.1"/>
    </source>
</evidence>
<evidence type="ECO:0000256" key="1">
    <source>
        <dbReference type="ARBA" id="ARBA00022559"/>
    </source>
</evidence>
<dbReference type="EMBL" id="SDAM02000176">
    <property type="protein sequence ID" value="KAH6825325.1"/>
    <property type="molecule type" value="Genomic_DNA"/>
</dbReference>
<name>A0AAD4P474_PERFH</name>
<dbReference type="Gene3D" id="3.40.30.10">
    <property type="entry name" value="Glutaredoxin"/>
    <property type="match status" value="1"/>
</dbReference>
<keyword evidence="2" id="KW-0049">Antioxidant</keyword>
<protein>
    <submittedName>
        <fullName evidence="4">Thioredoxin superfamily protein</fullName>
    </submittedName>
</protein>
<evidence type="ECO:0000256" key="3">
    <source>
        <dbReference type="ARBA" id="ARBA00023002"/>
    </source>
</evidence>
<dbReference type="Proteomes" id="UP001190926">
    <property type="component" value="Unassembled WGS sequence"/>
</dbReference>
<dbReference type="AlphaFoldDB" id="A0AAD4P474"/>
<evidence type="ECO:0000256" key="2">
    <source>
        <dbReference type="ARBA" id="ARBA00022862"/>
    </source>
</evidence>